<feature type="domain" description="ABC transporter" evidence="9">
    <location>
        <begin position="339"/>
        <end position="542"/>
    </location>
</feature>
<dbReference type="Proteomes" id="UP000032515">
    <property type="component" value="Unassembled WGS sequence"/>
</dbReference>
<evidence type="ECO:0000259" key="10">
    <source>
        <dbReference type="PROSITE" id="PS50929"/>
    </source>
</evidence>
<name>A0A0D7F4B6_RHOPL</name>
<evidence type="ECO:0000256" key="1">
    <source>
        <dbReference type="ARBA" id="ARBA00004651"/>
    </source>
</evidence>
<evidence type="ECO:0000313" key="11">
    <source>
        <dbReference type="EMBL" id="KIZ47655.1"/>
    </source>
</evidence>
<dbReference type="PROSITE" id="PS50893">
    <property type="entry name" value="ABC_TRANSPORTER_2"/>
    <property type="match status" value="1"/>
</dbReference>
<dbReference type="InterPro" id="IPR017871">
    <property type="entry name" value="ABC_transporter-like_CS"/>
</dbReference>
<protein>
    <submittedName>
        <fullName evidence="11">ABC transporter</fullName>
    </submittedName>
</protein>
<feature type="domain" description="ABC transmembrane type-1" evidence="10">
    <location>
        <begin position="19"/>
        <end position="306"/>
    </location>
</feature>
<sequence length="543" mass="58444">MRELFRLFRLWRVARPWLLAALLISLVTTLANVMLMATAGWFVTAMAVAGLTGVPMNYFTPSSMIRAAAIVRTGGRWLDRVVSHEATFRLLAATRTALFQRLEAIAPGGIDELRSGDVAARLKLDVDRLELVFLRFASPLIVATATGAIVVAVVAWRGEAALAVAIAALFVGGGLCLPFLLARAARGAAARDTAIAGELGCRTIEHLDGLATLLVTGDDRRRIDQLDRLLVQRIDAERRTVSWNTFGQIGTAAASDIAIIVVLGAGAWEMAAGRMAGPELTLTLLLVWSAFEAFAPIPAAASGLAGTLSSLRRLFALWDRPPSVHDTQRPGPLPEAYDLVADGVSFSYPGRATPALDDVHFALPQGAERVLDGPSASGKSTLIDLLLRVHDPDAGEIRLGGVPIQDLSLADLRSRIALVPQQPHVFAATIADNLRAFAPGASDAEIWSALDSVELKQTVERMPQQLLTNVGHGGARLSGGEARRLAVARGLLRRDARILVLDEPTEGLDDAKARAMLRTIAQTRQRRSLLLVSHRMRAHRPWR</sequence>
<dbReference type="GO" id="GO:0016887">
    <property type="term" value="F:ATP hydrolysis activity"/>
    <property type="evidence" value="ECO:0007669"/>
    <property type="project" value="InterPro"/>
</dbReference>
<feature type="transmembrane region" description="Helical" evidence="8">
    <location>
        <begin position="246"/>
        <end position="268"/>
    </location>
</feature>
<evidence type="ECO:0000256" key="4">
    <source>
        <dbReference type="ARBA" id="ARBA00022741"/>
    </source>
</evidence>
<organism evidence="11 12">
    <name type="scientific">Rhodopseudomonas palustris</name>
    <dbReference type="NCBI Taxonomy" id="1076"/>
    <lineage>
        <taxon>Bacteria</taxon>
        <taxon>Pseudomonadati</taxon>
        <taxon>Pseudomonadota</taxon>
        <taxon>Alphaproteobacteria</taxon>
        <taxon>Hyphomicrobiales</taxon>
        <taxon>Nitrobacteraceae</taxon>
        <taxon>Rhodopseudomonas</taxon>
    </lineage>
</organism>
<evidence type="ECO:0000313" key="12">
    <source>
        <dbReference type="Proteomes" id="UP000032515"/>
    </source>
</evidence>
<dbReference type="GO" id="GO:0045454">
    <property type="term" value="P:cell redox homeostasis"/>
    <property type="evidence" value="ECO:0007669"/>
    <property type="project" value="InterPro"/>
</dbReference>
<dbReference type="InterPro" id="IPR003439">
    <property type="entry name" value="ABC_transporter-like_ATP-bd"/>
</dbReference>
<dbReference type="PROSITE" id="PS00211">
    <property type="entry name" value="ABC_TRANSPORTER_1"/>
    <property type="match status" value="1"/>
</dbReference>
<feature type="transmembrane region" description="Helical" evidence="8">
    <location>
        <begin position="41"/>
        <end position="59"/>
    </location>
</feature>
<evidence type="ECO:0000256" key="7">
    <source>
        <dbReference type="ARBA" id="ARBA00023136"/>
    </source>
</evidence>
<dbReference type="SUPFAM" id="SSF52540">
    <property type="entry name" value="P-loop containing nucleoside triphosphate hydrolases"/>
    <property type="match status" value="1"/>
</dbReference>
<dbReference type="Gene3D" id="1.20.1560.10">
    <property type="entry name" value="ABC transporter type 1, transmembrane domain"/>
    <property type="match status" value="1"/>
</dbReference>
<keyword evidence="4" id="KW-0547">Nucleotide-binding</keyword>
<dbReference type="InterPro" id="IPR036640">
    <property type="entry name" value="ABC1_TM_sf"/>
</dbReference>
<comment type="subcellular location">
    <subcellularLocation>
        <location evidence="1">Cell membrane</location>
        <topology evidence="1">Multi-pass membrane protein</topology>
    </subcellularLocation>
</comment>
<keyword evidence="5" id="KW-0067">ATP-binding</keyword>
<dbReference type="PANTHER" id="PTHR24221:SF590">
    <property type="entry name" value="COMPONENT LINKED WITH THE ASSEMBLY OF CYTOCHROME' TRANSPORT TRANSMEMBRANE ATP-BINDING PROTEIN ABC TRANSPORTER CYDD-RELATED"/>
    <property type="match status" value="1"/>
</dbReference>
<dbReference type="NCBIfam" id="TIGR02868">
    <property type="entry name" value="CydC"/>
    <property type="match status" value="1"/>
</dbReference>
<evidence type="ECO:0000259" key="9">
    <source>
        <dbReference type="PROSITE" id="PS50893"/>
    </source>
</evidence>
<evidence type="ECO:0000256" key="3">
    <source>
        <dbReference type="ARBA" id="ARBA00022692"/>
    </source>
</evidence>
<dbReference type="PROSITE" id="PS50929">
    <property type="entry name" value="ABC_TM1F"/>
    <property type="match status" value="1"/>
</dbReference>
<feature type="transmembrane region" description="Helical" evidence="8">
    <location>
        <begin position="162"/>
        <end position="181"/>
    </location>
</feature>
<dbReference type="InterPro" id="IPR027417">
    <property type="entry name" value="P-loop_NTPase"/>
</dbReference>
<keyword evidence="7 8" id="KW-0472">Membrane</keyword>
<proteinExistence type="inferred from homology"/>
<dbReference type="Gene3D" id="3.40.50.300">
    <property type="entry name" value="P-loop containing nucleotide triphosphate hydrolases"/>
    <property type="match status" value="1"/>
</dbReference>
<dbReference type="EMBL" id="JXXE01000057">
    <property type="protein sequence ID" value="KIZ47655.1"/>
    <property type="molecule type" value="Genomic_DNA"/>
</dbReference>
<evidence type="ECO:0000256" key="6">
    <source>
        <dbReference type="ARBA" id="ARBA00022989"/>
    </source>
</evidence>
<gene>
    <name evidence="11" type="ORF">OO17_03145</name>
</gene>
<comment type="similarity">
    <text evidence="2">Belongs to the ABC transporter superfamily.</text>
</comment>
<dbReference type="OrthoDB" id="5288404at2"/>
<accession>A0A0D7F4B6</accession>
<evidence type="ECO:0000256" key="8">
    <source>
        <dbReference type="SAM" id="Phobius"/>
    </source>
</evidence>
<dbReference type="Pfam" id="PF00005">
    <property type="entry name" value="ABC_tran"/>
    <property type="match status" value="1"/>
</dbReference>
<dbReference type="GO" id="GO:0005886">
    <property type="term" value="C:plasma membrane"/>
    <property type="evidence" value="ECO:0007669"/>
    <property type="project" value="UniProtKB-SubCell"/>
</dbReference>
<keyword evidence="3 8" id="KW-0812">Transmembrane</keyword>
<keyword evidence="6 8" id="KW-1133">Transmembrane helix</keyword>
<dbReference type="GO" id="GO:0140359">
    <property type="term" value="F:ABC-type transporter activity"/>
    <property type="evidence" value="ECO:0007669"/>
    <property type="project" value="InterPro"/>
</dbReference>
<dbReference type="InterPro" id="IPR011527">
    <property type="entry name" value="ABC1_TM_dom"/>
</dbReference>
<dbReference type="AlphaFoldDB" id="A0A0D7F4B6"/>
<dbReference type="SUPFAM" id="SSF90123">
    <property type="entry name" value="ABC transporter transmembrane region"/>
    <property type="match status" value="1"/>
</dbReference>
<dbReference type="GO" id="GO:0005524">
    <property type="term" value="F:ATP binding"/>
    <property type="evidence" value="ECO:0007669"/>
    <property type="project" value="UniProtKB-KW"/>
</dbReference>
<reference evidence="11 12" key="1">
    <citation type="submission" date="2014-11" db="EMBL/GenBank/DDBJ databases">
        <title>Genomics and ecophysiology of heterotrophic nitrogen fixing bacteria isolated from estuarine surface water.</title>
        <authorList>
            <person name="Bentzon-Tilia M."/>
            <person name="Severin I."/>
            <person name="Hansen L.H."/>
            <person name="Riemann L."/>
        </authorList>
    </citation>
    <scope>NUCLEOTIDE SEQUENCE [LARGE SCALE GENOMIC DNA]</scope>
    <source>
        <strain evidence="11 12">BAL398</strain>
    </source>
</reference>
<dbReference type="PATRIC" id="fig|1076.23.peg.5998"/>
<feature type="transmembrane region" description="Helical" evidence="8">
    <location>
        <begin position="132"/>
        <end position="156"/>
    </location>
</feature>
<evidence type="ECO:0000256" key="5">
    <source>
        <dbReference type="ARBA" id="ARBA00022840"/>
    </source>
</evidence>
<dbReference type="GO" id="GO:0034775">
    <property type="term" value="P:glutathione transmembrane transport"/>
    <property type="evidence" value="ECO:0007669"/>
    <property type="project" value="InterPro"/>
</dbReference>
<dbReference type="InterPro" id="IPR014223">
    <property type="entry name" value="ABC_CydC/D"/>
</dbReference>
<comment type="caution">
    <text evidence="11">The sequence shown here is derived from an EMBL/GenBank/DDBJ whole genome shotgun (WGS) entry which is preliminary data.</text>
</comment>
<evidence type="ECO:0000256" key="2">
    <source>
        <dbReference type="ARBA" id="ARBA00005417"/>
    </source>
</evidence>
<dbReference type="InterPro" id="IPR039421">
    <property type="entry name" value="Type_1_exporter"/>
</dbReference>
<dbReference type="RefSeq" id="WP_044405605.1">
    <property type="nucleotide sequence ID" value="NZ_JXXE01000057.1"/>
</dbReference>
<dbReference type="PANTHER" id="PTHR24221">
    <property type="entry name" value="ATP-BINDING CASSETTE SUB-FAMILY B"/>
    <property type="match status" value="1"/>
</dbReference>